<dbReference type="PANTHER" id="PTHR38788">
    <property type="entry name" value="CLR5 DOMAIN-CONTAINING PROTEIN"/>
    <property type="match status" value="1"/>
</dbReference>
<organism evidence="2 3">
    <name type="scientific">Knufia fluminis</name>
    <dbReference type="NCBI Taxonomy" id="191047"/>
    <lineage>
        <taxon>Eukaryota</taxon>
        <taxon>Fungi</taxon>
        <taxon>Dikarya</taxon>
        <taxon>Ascomycota</taxon>
        <taxon>Pezizomycotina</taxon>
        <taxon>Eurotiomycetes</taxon>
        <taxon>Chaetothyriomycetidae</taxon>
        <taxon>Chaetothyriales</taxon>
        <taxon>Trichomeriaceae</taxon>
        <taxon>Knufia</taxon>
    </lineage>
</organism>
<dbReference type="AlphaFoldDB" id="A0AAN8EIY8"/>
<dbReference type="Proteomes" id="UP001316803">
    <property type="component" value="Unassembled WGS sequence"/>
</dbReference>
<proteinExistence type="predicted"/>
<dbReference type="PANTHER" id="PTHR38788:SF3">
    <property type="entry name" value="CLR5 DOMAIN-CONTAINING PROTEIN"/>
    <property type="match status" value="1"/>
</dbReference>
<name>A0AAN8EIY8_9EURO</name>
<evidence type="ECO:0000313" key="3">
    <source>
        <dbReference type="Proteomes" id="UP001316803"/>
    </source>
</evidence>
<sequence length="615" mass="70695">MSRAAIGHAGKAILNVACWRFSWSISISAAPTFKALYDIQSKSSNPARAQLFLSQVGAPPLMPHQAVSTTGQELIMATHEANYLHHTNESALLPHEGAYNLVQLGYNHAELPLPPMIAEKTVSGHPTKADWRRIKPIFVRLYFHEEKHLKDVVNELEQKHWFRASENMFKKRINAWSLDRRLKQHEVERILGILAQREAQRKAQHKDTVFFLRRKQVDMQNVFRYVRRKGLSVRDLEARYRLGQSKSCPDLQVVSPKAVQPWSSPPAAEDALEWFLYEGRILVFGLLDAGLCKVTDRGISYGVDPVHDQATDLLRAPWKRLRTHLDIGPIRRLGLLLEEVVRSHNLGTLRDVLHMLTRIVQAGHERLAQSCLDQLRSLIKIKLSAFSAQFRFLQQMARLHPAQTTYACLALCDLYVNIHVELRPYDAKFQLRSKFILQQLRFDLQGQPFSPYEFLDQHMRHFGPLHLATLALLSQILGSDEEALINQTVEELLFYLIIKFEHLKCECPRRGLVFDGIHLQLLAAEFLAKIYELVGAREQATWVFETILICSSAYRLSLDVEYGVLEWLVHLRDCTTPEEEKRYRERMLEIRDIWANELEAAVPDESLAAACRGSS</sequence>
<evidence type="ECO:0000313" key="2">
    <source>
        <dbReference type="EMBL" id="KAK5956568.1"/>
    </source>
</evidence>
<evidence type="ECO:0000259" key="1">
    <source>
        <dbReference type="Pfam" id="PF14420"/>
    </source>
</evidence>
<feature type="domain" description="Clr5" evidence="1">
    <location>
        <begin position="128"/>
        <end position="179"/>
    </location>
</feature>
<gene>
    <name evidence="2" type="ORF">OHC33_002053</name>
</gene>
<dbReference type="InterPro" id="IPR025676">
    <property type="entry name" value="Clr5_dom"/>
</dbReference>
<dbReference type="EMBL" id="JAKLMC020000004">
    <property type="protein sequence ID" value="KAK5956568.1"/>
    <property type="molecule type" value="Genomic_DNA"/>
</dbReference>
<keyword evidence="3" id="KW-1185">Reference proteome</keyword>
<comment type="caution">
    <text evidence="2">The sequence shown here is derived from an EMBL/GenBank/DDBJ whole genome shotgun (WGS) entry which is preliminary data.</text>
</comment>
<protein>
    <recommendedName>
        <fullName evidence="1">Clr5 domain-containing protein</fullName>
    </recommendedName>
</protein>
<dbReference type="Pfam" id="PF14420">
    <property type="entry name" value="Clr5"/>
    <property type="match status" value="1"/>
</dbReference>
<accession>A0AAN8EIY8</accession>
<reference evidence="2 3" key="1">
    <citation type="submission" date="2022-12" db="EMBL/GenBank/DDBJ databases">
        <title>Genomic features and morphological characterization of a novel Knufia sp. strain isolated from spacecraft assembly facility.</title>
        <authorList>
            <person name="Teixeira M."/>
            <person name="Chander A.M."/>
            <person name="Stajich J.E."/>
            <person name="Venkateswaran K."/>
        </authorList>
    </citation>
    <scope>NUCLEOTIDE SEQUENCE [LARGE SCALE GENOMIC DNA]</scope>
    <source>
        <strain evidence="2 3">FJI-L2-BK-P2</strain>
    </source>
</reference>